<keyword evidence="14" id="KW-0133">Cell shape</keyword>
<keyword evidence="14" id="KW-0961">Cell wall biogenesis/degradation</keyword>
<keyword evidence="5 14" id="KW-1003">Cell membrane</keyword>
<dbReference type="PANTHER" id="PTHR30622">
    <property type="entry name" value="UNDECAPRENYL-DIPHOSPHATASE"/>
    <property type="match status" value="1"/>
</dbReference>
<evidence type="ECO:0000256" key="8">
    <source>
        <dbReference type="ARBA" id="ARBA00022989"/>
    </source>
</evidence>
<protein>
    <recommendedName>
        <fullName evidence="4 14">Undecaprenyl-diphosphatase</fullName>
        <ecNumber evidence="3 14">3.6.1.27</ecNumber>
    </recommendedName>
    <alternativeName>
        <fullName evidence="12 14">Bacitracin resistance protein</fullName>
    </alternativeName>
    <alternativeName>
        <fullName evidence="11 14">Undecaprenyl pyrophosphate phosphatase</fullName>
    </alternativeName>
</protein>
<evidence type="ECO:0000256" key="13">
    <source>
        <dbReference type="ARBA" id="ARBA00047594"/>
    </source>
</evidence>
<comment type="function">
    <text evidence="14">Catalyzes the dephosphorylation of undecaprenyl diphosphate (UPP). Confers resistance to bacitracin.</text>
</comment>
<feature type="transmembrane region" description="Helical" evidence="14">
    <location>
        <begin position="209"/>
        <end position="229"/>
    </location>
</feature>
<keyword evidence="8 14" id="KW-1133">Transmembrane helix</keyword>
<feature type="transmembrane region" description="Helical" evidence="14">
    <location>
        <begin position="82"/>
        <end position="100"/>
    </location>
</feature>
<comment type="subcellular location">
    <subcellularLocation>
        <location evidence="1 14">Cell membrane</location>
        <topology evidence="1 14">Multi-pass membrane protein</topology>
    </subcellularLocation>
</comment>
<dbReference type="EC" id="3.6.1.27" evidence="3 14"/>
<evidence type="ECO:0000256" key="4">
    <source>
        <dbReference type="ARBA" id="ARBA00021581"/>
    </source>
</evidence>
<dbReference type="Proteomes" id="UP000030889">
    <property type="component" value="Unassembled WGS sequence"/>
</dbReference>
<evidence type="ECO:0000256" key="12">
    <source>
        <dbReference type="ARBA" id="ARBA00032932"/>
    </source>
</evidence>
<keyword evidence="10 14" id="KW-0046">Antibiotic resistance</keyword>
<feature type="transmembrane region" description="Helical" evidence="14">
    <location>
        <begin position="241"/>
        <end position="261"/>
    </location>
</feature>
<evidence type="ECO:0000256" key="11">
    <source>
        <dbReference type="ARBA" id="ARBA00032707"/>
    </source>
</evidence>
<keyword evidence="14" id="KW-0573">Peptidoglycan synthesis</keyword>
<evidence type="ECO:0000256" key="5">
    <source>
        <dbReference type="ARBA" id="ARBA00022475"/>
    </source>
</evidence>
<keyword evidence="6 14" id="KW-0812">Transmembrane</keyword>
<dbReference type="Pfam" id="PF02673">
    <property type="entry name" value="BacA"/>
    <property type="match status" value="1"/>
</dbReference>
<gene>
    <name evidence="14" type="primary">uppP</name>
    <name evidence="15" type="ORF">LG35_03355</name>
</gene>
<feature type="transmembrane region" description="Helical" evidence="14">
    <location>
        <begin position="42"/>
        <end position="61"/>
    </location>
</feature>
<name>A0ABR4YK65_9BACT</name>
<reference evidence="15 16" key="1">
    <citation type="submission" date="2014-09" db="EMBL/GenBank/DDBJ databases">
        <title>Alistipes sp. 627, sp. nov., a novel member of the family Rikenellaceae isolated from human faeces.</title>
        <authorList>
            <person name="Shkoporov A.N."/>
            <person name="Chaplin A.V."/>
            <person name="Motuzova O.V."/>
            <person name="Kafarskaia L.I."/>
            <person name="Khokhlova E.V."/>
            <person name="Efimov B.A."/>
        </authorList>
    </citation>
    <scope>NUCLEOTIDE SEQUENCE [LARGE SCALE GENOMIC DNA]</scope>
    <source>
        <strain evidence="15 16">627</strain>
    </source>
</reference>
<comment type="miscellaneous">
    <text evidence="14">Bacitracin is thought to be involved in the inhibition of peptidoglycan synthesis by sequestering undecaprenyl diphosphate, thereby reducing the pool of lipid carrier available.</text>
</comment>
<evidence type="ECO:0000256" key="1">
    <source>
        <dbReference type="ARBA" id="ARBA00004651"/>
    </source>
</evidence>
<sequence length="262" mass="28231">MSVLEAIIMGILQGLTEFLPVSSSGHLEIANYLFGIEAESNLQFTMAVHAATVLSTITVFFRQIVELFKGLFRFRMNEETRYVINLLISMIPIAVVGFFFKDAIEGLFTSNLVLVGIMLLVTACLLTFAGLAKPRTGTITPKNAFIIGLAQALAVLPGLSRSGTTISTGLLLGVQRSEVSKFSFLMVLVPIIGMNLLELIGAPTGGEGIGTWQLVGGFAAAYLTGTLACRWMIRIVNRGKLTWFAVYCVAVGLLSIGFGIFH</sequence>
<keyword evidence="7 14" id="KW-0378">Hydrolase</keyword>
<keyword evidence="16" id="KW-1185">Reference proteome</keyword>
<dbReference type="PANTHER" id="PTHR30622:SF2">
    <property type="entry name" value="UNDECAPRENYL-DIPHOSPHATASE"/>
    <property type="match status" value="1"/>
</dbReference>
<evidence type="ECO:0000256" key="7">
    <source>
        <dbReference type="ARBA" id="ARBA00022801"/>
    </source>
</evidence>
<dbReference type="EMBL" id="JRGF01000003">
    <property type="protein sequence ID" value="KHE42640.1"/>
    <property type="molecule type" value="Genomic_DNA"/>
</dbReference>
<dbReference type="InterPro" id="IPR003824">
    <property type="entry name" value="UppP"/>
</dbReference>
<evidence type="ECO:0000313" key="15">
    <source>
        <dbReference type="EMBL" id="KHE42640.1"/>
    </source>
</evidence>
<comment type="catalytic activity">
    <reaction evidence="13 14">
        <text>di-trans,octa-cis-undecaprenyl diphosphate + H2O = di-trans,octa-cis-undecaprenyl phosphate + phosphate + H(+)</text>
        <dbReference type="Rhea" id="RHEA:28094"/>
        <dbReference type="ChEBI" id="CHEBI:15377"/>
        <dbReference type="ChEBI" id="CHEBI:15378"/>
        <dbReference type="ChEBI" id="CHEBI:43474"/>
        <dbReference type="ChEBI" id="CHEBI:58405"/>
        <dbReference type="ChEBI" id="CHEBI:60392"/>
        <dbReference type="EC" id="3.6.1.27"/>
    </reaction>
</comment>
<evidence type="ECO:0000256" key="3">
    <source>
        <dbReference type="ARBA" id="ARBA00012374"/>
    </source>
</evidence>
<proteinExistence type="inferred from homology"/>
<dbReference type="HAMAP" id="MF_01006">
    <property type="entry name" value="Undec_diphosphatase"/>
    <property type="match status" value="1"/>
</dbReference>
<accession>A0ABR4YK65</accession>
<evidence type="ECO:0000256" key="6">
    <source>
        <dbReference type="ARBA" id="ARBA00022692"/>
    </source>
</evidence>
<organism evidence="15 16">
    <name type="scientific">Alistipes inops</name>
    <dbReference type="NCBI Taxonomy" id="1501391"/>
    <lineage>
        <taxon>Bacteria</taxon>
        <taxon>Pseudomonadati</taxon>
        <taxon>Bacteroidota</taxon>
        <taxon>Bacteroidia</taxon>
        <taxon>Bacteroidales</taxon>
        <taxon>Rikenellaceae</taxon>
        <taxon>Alistipes</taxon>
    </lineage>
</organism>
<feature type="transmembrane region" description="Helical" evidence="14">
    <location>
        <begin position="112"/>
        <end position="132"/>
    </location>
</feature>
<comment type="similarity">
    <text evidence="2 14">Belongs to the UppP family.</text>
</comment>
<evidence type="ECO:0000256" key="9">
    <source>
        <dbReference type="ARBA" id="ARBA00023136"/>
    </source>
</evidence>
<evidence type="ECO:0000256" key="14">
    <source>
        <dbReference type="HAMAP-Rule" id="MF_01006"/>
    </source>
</evidence>
<evidence type="ECO:0000256" key="2">
    <source>
        <dbReference type="ARBA" id="ARBA00010621"/>
    </source>
</evidence>
<dbReference type="RefSeq" id="WP_035472211.1">
    <property type="nucleotide sequence ID" value="NZ_JRGF01000003.1"/>
</dbReference>
<feature type="transmembrane region" description="Helical" evidence="14">
    <location>
        <begin position="182"/>
        <end position="203"/>
    </location>
</feature>
<evidence type="ECO:0000256" key="10">
    <source>
        <dbReference type="ARBA" id="ARBA00023251"/>
    </source>
</evidence>
<evidence type="ECO:0000313" key="16">
    <source>
        <dbReference type="Proteomes" id="UP000030889"/>
    </source>
</evidence>
<keyword evidence="9 14" id="KW-0472">Membrane</keyword>
<comment type="caution">
    <text evidence="15">The sequence shown here is derived from an EMBL/GenBank/DDBJ whole genome shotgun (WGS) entry which is preliminary data.</text>
</comment>